<comment type="cofactor">
    <cofactor evidence="1">
        <name>pyridoxal 5'-phosphate</name>
        <dbReference type="ChEBI" id="CHEBI:597326"/>
    </cofactor>
</comment>
<name>A0A285X6R3_9FLAO</name>
<dbReference type="Proteomes" id="UP000219193">
    <property type="component" value="Unassembled WGS sequence"/>
</dbReference>
<reference evidence="5" key="1">
    <citation type="submission" date="2017-09" db="EMBL/GenBank/DDBJ databases">
        <authorList>
            <person name="Varghese N."/>
            <person name="Submissions S."/>
        </authorList>
    </citation>
    <scope>NUCLEOTIDE SEQUENCE [LARGE SCALE GENOMIC DNA]</scope>
    <source>
        <strain evidence="5">CGMCC 1.12641</strain>
    </source>
</reference>
<evidence type="ECO:0000256" key="3">
    <source>
        <dbReference type="ARBA" id="ARBA00022898"/>
    </source>
</evidence>
<evidence type="ECO:0000313" key="4">
    <source>
        <dbReference type="EMBL" id="SOC81037.1"/>
    </source>
</evidence>
<dbReference type="Pfam" id="PF01063">
    <property type="entry name" value="Aminotran_4"/>
    <property type="match status" value="1"/>
</dbReference>
<organism evidence="4 5">
    <name type="scientific">Salinimicrobium sediminis</name>
    <dbReference type="NCBI Taxonomy" id="1343891"/>
    <lineage>
        <taxon>Bacteria</taxon>
        <taxon>Pseudomonadati</taxon>
        <taxon>Bacteroidota</taxon>
        <taxon>Flavobacteriia</taxon>
        <taxon>Flavobacteriales</taxon>
        <taxon>Flavobacteriaceae</taxon>
        <taxon>Salinimicrobium</taxon>
    </lineage>
</organism>
<dbReference type="PANTHER" id="PTHR42743:SF10">
    <property type="entry name" value="D-ALANINE AMINOTRANSFERASE"/>
    <property type="match status" value="1"/>
</dbReference>
<dbReference type="InterPro" id="IPR043131">
    <property type="entry name" value="BCAT-like_N"/>
</dbReference>
<accession>A0A285X6R3</accession>
<dbReference type="Gene3D" id="3.20.10.10">
    <property type="entry name" value="D-amino Acid Aminotransferase, subunit A, domain 2"/>
    <property type="match status" value="1"/>
</dbReference>
<dbReference type="InterPro" id="IPR001544">
    <property type="entry name" value="Aminotrans_IV"/>
</dbReference>
<dbReference type="PANTHER" id="PTHR42743">
    <property type="entry name" value="AMINO-ACID AMINOTRANSFERASE"/>
    <property type="match status" value="1"/>
</dbReference>
<dbReference type="InterPro" id="IPR043132">
    <property type="entry name" value="BCAT-like_C"/>
</dbReference>
<dbReference type="RefSeq" id="WP_097056794.1">
    <property type="nucleotide sequence ID" value="NZ_OCMF01000003.1"/>
</dbReference>
<keyword evidence="3" id="KW-0663">Pyridoxal phosphate</keyword>
<dbReference type="GO" id="GO:0008652">
    <property type="term" value="P:amino acid biosynthetic process"/>
    <property type="evidence" value="ECO:0007669"/>
    <property type="project" value="UniProtKB-ARBA"/>
</dbReference>
<evidence type="ECO:0000256" key="1">
    <source>
        <dbReference type="ARBA" id="ARBA00001933"/>
    </source>
</evidence>
<dbReference type="FunFam" id="3.20.10.10:FF:000002">
    <property type="entry name" value="D-alanine aminotransferase"/>
    <property type="match status" value="1"/>
</dbReference>
<comment type="similarity">
    <text evidence="2">Belongs to the class-IV pyridoxal-phosphate-dependent aminotransferase family.</text>
</comment>
<dbReference type="SUPFAM" id="SSF56752">
    <property type="entry name" value="D-aminoacid aminotransferase-like PLP-dependent enzymes"/>
    <property type="match status" value="1"/>
</dbReference>
<dbReference type="OrthoDB" id="9804984at2"/>
<dbReference type="EMBL" id="OCMF01000003">
    <property type="protein sequence ID" value="SOC81037.1"/>
    <property type="molecule type" value="Genomic_DNA"/>
</dbReference>
<keyword evidence="5" id="KW-1185">Reference proteome</keyword>
<dbReference type="Gene3D" id="3.30.470.10">
    <property type="match status" value="1"/>
</dbReference>
<protein>
    <submittedName>
        <fullName evidence="4">D-alanine transaminase</fullName>
    </submittedName>
</protein>
<dbReference type="AlphaFoldDB" id="A0A285X6R3"/>
<dbReference type="InterPro" id="IPR050571">
    <property type="entry name" value="Class-IV_PLP-Dep_Aminotrnsfr"/>
</dbReference>
<sequence>MKPKKTYPAELYLNGEWLSPDKAFVSVFDRAFMFGDGIYEVTPFYCGKPFRLQDHCDRLKYCLQQIKIPFDCAILEHLMMQALSRSGLANSDAAVYIQISRGKAPRTHYYPEHAEPTVLLYAFPVVLENFHEKRWKVLVSEDFRWQRCDIKSTALLANTMSNEEAIAGGFDENLLVHDGHFTEGSHSTAFFVMNNTVYTHPEGPHILSGITRKVVLEICRDLGISYEERPVNIEELDRVEEVFLTGTTTQITIVESLHSKEKQIFTAQKGEITKRLQEEFLRRTRE</sequence>
<proteinExistence type="inferred from homology"/>
<gene>
    <name evidence="4" type="ORF">SAMN06296241_2609</name>
</gene>
<dbReference type="GO" id="GO:0046394">
    <property type="term" value="P:carboxylic acid biosynthetic process"/>
    <property type="evidence" value="ECO:0007669"/>
    <property type="project" value="UniProtKB-ARBA"/>
</dbReference>
<dbReference type="GO" id="GO:0005829">
    <property type="term" value="C:cytosol"/>
    <property type="evidence" value="ECO:0007669"/>
    <property type="project" value="TreeGrafter"/>
</dbReference>
<dbReference type="InterPro" id="IPR036038">
    <property type="entry name" value="Aminotransferase-like"/>
</dbReference>
<evidence type="ECO:0000313" key="5">
    <source>
        <dbReference type="Proteomes" id="UP000219193"/>
    </source>
</evidence>
<dbReference type="GO" id="GO:0003824">
    <property type="term" value="F:catalytic activity"/>
    <property type="evidence" value="ECO:0007669"/>
    <property type="project" value="InterPro"/>
</dbReference>
<evidence type="ECO:0000256" key="2">
    <source>
        <dbReference type="ARBA" id="ARBA00009320"/>
    </source>
</evidence>